<name>A0A0H1RLB5_9HYPH</name>
<keyword evidence="2" id="KW-0732">Signal</keyword>
<keyword evidence="4" id="KW-1185">Reference proteome</keyword>
<gene>
    <name evidence="3" type="ORF">AA309_08795</name>
</gene>
<dbReference type="OrthoDB" id="8018860at2"/>
<evidence type="ECO:0000313" key="4">
    <source>
        <dbReference type="Proteomes" id="UP000035489"/>
    </source>
</evidence>
<proteinExistence type="predicted"/>
<feature type="signal peptide" evidence="2">
    <location>
        <begin position="1"/>
        <end position="29"/>
    </location>
</feature>
<sequence length="227" mass="23056">MAKAKMFSNAFAKITGSLSSASSSASSLADGPTGDAAKQPAPTPNALSTDTNSKMQTMIGGEATAVGESTSASGEVTTRTFDKGAVKISFGSAEFTAAAKTTGGDPTYAAADSYASASGADIFLTRTKVSSYNGQEALQTYSGETSRTVYLAIDIEKVDLPRGPITVDKTIEKGDPPTALPSDGNLAILDVDAKAEAEHTYIGTDASALSMEDSLSTVSAIVITEVA</sequence>
<accession>A0A0H1RLB5</accession>
<evidence type="ECO:0000313" key="3">
    <source>
        <dbReference type="EMBL" id="KLK93417.1"/>
    </source>
</evidence>
<dbReference type="EMBL" id="LCYG01000020">
    <property type="protein sequence ID" value="KLK93417.1"/>
    <property type="molecule type" value="Genomic_DNA"/>
</dbReference>
<reference evidence="3 4" key="1">
    <citation type="submission" date="2015-05" db="EMBL/GenBank/DDBJ databases">
        <title>Draft genome sequence of Microvirga vignae strain BR3299, a novel nitrogen fixing bacteria isolated from Brazil semi-aired region.</title>
        <authorList>
            <person name="Zilli J.E."/>
            <person name="Passos S.R."/>
            <person name="Leite J."/>
            <person name="Baldani J.I."/>
            <person name="Xavier G.R."/>
            <person name="Rumjaneck N.G."/>
            <person name="Simoes-Araujo J.L."/>
        </authorList>
    </citation>
    <scope>NUCLEOTIDE SEQUENCE [LARGE SCALE GENOMIC DNA]</scope>
    <source>
        <strain evidence="3 4">BR3299</strain>
    </source>
</reference>
<dbReference type="AlphaFoldDB" id="A0A0H1RLB5"/>
<feature type="chain" id="PRO_5002593768" evidence="2">
    <location>
        <begin position="30"/>
        <end position="227"/>
    </location>
</feature>
<evidence type="ECO:0000256" key="1">
    <source>
        <dbReference type="SAM" id="MobiDB-lite"/>
    </source>
</evidence>
<protein>
    <submittedName>
        <fullName evidence="3">Uncharacterized protein</fullName>
    </submittedName>
</protein>
<dbReference type="PATRIC" id="fig|1225564.3.peg.2369"/>
<organism evidence="3 4">
    <name type="scientific">Microvirga vignae</name>
    <dbReference type="NCBI Taxonomy" id="1225564"/>
    <lineage>
        <taxon>Bacteria</taxon>
        <taxon>Pseudomonadati</taxon>
        <taxon>Pseudomonadota</taxon>
        <taxon>Alphaproteobacteria</taxon>
        <taxon>Hyphomicrobiales</taxon>
        <taxon>Methylobacteriaceae</taxon>
        <taxon>Microvirga</taxon>
    </lineage>
</organism>
<feature type="region of interest" description="Disordered" evidence="1">
    <location>
        <begin position="21"/>
        <end position="52"/>
    </location>
</feature>
<comment type="caution">
    <text evidence="3">The sequence shown here is derived from an EMBL/GenBank/DDBJ whole genome shotgun (WGS) entry which is preliminary data.</text>
</comment>
<dbReference type="RefSeq" id="WP_047188621.1">
    <property type="nucleotide sequence ID" value="NZ_LCYG01000020.1"/>
</dbReference>
<evidence type="ECO:0000256" key="2">
    <source>
        <dbReference type="SAM" id="SignalP"/>
    </source>
</evidence>
<dbReference type="Proteomes" id="UP000035489">
    <property type="component" value="Unassembled WGS sequence"/>
</dbReference>